<dbReference type="Pfam" id="PF11138">
    <property type="entry name" value="DUF2911"/>
    <property type="match status" value="1"/>
</dbReference>
<reference evidence="2" key="1">
    <citation type="submission" date="2018-05" db="EMBL/GenBank/DDBJ databases">
        <authorList>
            <person name="Lanie J.A."/>
            <person name="Ng W.-L."/>
            <person name="Kazmierczak K.M."/>
            <person name="Andrzejewski T.M."/>
            <person name="Davidsen T.M."/>
            <person name="Wayne K.J."/>
            <person name="Tettelin H."/>
            <person name="Glass J.I."/>
            <person name="Rusch D."/>
            <person name="Podicherti R."/>
            <person name="Tsui H.-C.T."/>
            <person name="Winkler M.E."/>
        </authorList>
    </citation>
    <scope>NUCLEOTIDE SEQUENCE</scope>
</reference>
<name>A0A382B9Z7_9ZZZZ</name>
<keyword evidence="1" id="KW-0472">Membrane</keyword>
<evidence type="ECO:0000256" key="1">
    <source>
        <dbReference type="SAM" id="Phobius"/>
    </source>
</evidence>
<proteinExistence type="predicted"/>
<keyword evidence="1" id="KW-1133">Transmembrane helix</keyword>
<keyword evidence="1" id="KW-0812">Transmembrane</keyword>
<evidence type="ECO:0008006" key="3">
    <source>
        <dbReference type="Google" id="ProtNLM"/>
    </source>
</evidence>
<dbReference type="InterPro" id="IPR021314">
    <property type="entry name" value="DUF2911"/>
</dbReference>
<evidence type="ECO:0000313" key="2">
    <source>
        <dbReference type="EMBL" id="SVB10616.1"/>
    </source>
</evidence>
<protein>
    <recommendedName>
        <fullName evidence="3">DUF2911 domain-containing protein</fullName>
    </recommendedName>
</protein>
<organism evidence="2">
    <name type="scientific">marine metagenome</name>
    <dbReference type="NCBI Taxonomy" id="408172"/>
    <lineage>
        <taxon>unclassified sequences</taxon>
        <taxon>metagenomes</taxon>
        <taxon>ecological metagenomes</taxon>
    </lineage>
</organism>
<feature type="transmembrane region" description="Helical" evidence="1">
    <location>
        <begin position="6"/>
        <end position="25"/>
    </location>
</feature>
<gene>
    <name evidence="2" type="ORF">METZ01_LOCUS163470</name>
</gene>
<dbReference type="AlphaFoldDB" id="A0A382B9Z7"/>
<accession>A0A382B9Z7</accession>
<dbReference type="EMBL" id="UINC01028862">
    <property type="protein sequence ID" value="SVB10616.1"/>
    <property type="molecule type" value="Genomic_DNA"/>
</dbReference>
<sequence length="181" mass="20149">MKYLKIVILIVSILFAAVILFFTYATMFPVSPLQTATYSSENVTYEVEYSSPFKKGRLIFGSESEGALVPFGKYWRTGANAATTFSTSEDITFGGESLQAGKYSLYTVPGKEKWTIALNSVNDTFFAIAEADQDEDVLRISSKSMKISESVEQFSIDFSADSLNTYLNLKWDKTLVSIPLK</sequence>